<gene>
    <name evidence="4" type="ORF">EZS28_053212</name>
</gene>
<keyword evidence="3" id="KW-0732">Signal</keyword>
<feature type="non-terminal residue" evidence="4">
    <location>
        <position position="196"/>
    </location>
</feature>
<protein>
    <submittedName>
        <fullName evidence="4">Uncharacterized protein</fullName>
    </submittedName>
</protein>
<reference evidence="4 5" key="1">
    <citation type="submission" date="2019-03" db="EMBL/GenBank/DDBJ databases">
        <title>Single cell metagenomics reveals metabolic interactions within the superorganism composed of flagellate Streblomastix strix and complex community of Bacteroidetes bacteria on its surface.</title>
        <authorList>
            <person name="Treitli S.C."/>
            <person name="Kolisko M."/>
            <person name="Husnik F."/>
            <person name="Keeling P."/>
            <person name="Hampl V."/>
        </authorList>
    </citation>
    <scope>NUCLEOTIDE SEQUENCE [LARGE SCALE GENOMIC DNA]</scope>
    <source>
        <strain evidence="4">ST1C</strain>
    </source>
</reference>
<feature type="compositionally biased region" description="Basic and acidic residues" evidence="2">
    <location>
        <begin position="135"/>
        <end position="156"/>
    </location>
</feature>
<feature type="chain" id="PRO_5023888905" evidence="3">
    <location>
        <begin position="33"/>
        <end position="196"/>
    </location>
</feature>
<feature type="region of interest" description="Disordered" evidence="2">
    <location>
        <begin position="115"/>
        <end position="171"/>
    </location>
</feature>
<evidence type="ECO:0000313" key="5">
    <source>
        <dbReference type="Proteomes" id="UP000324800"/>
    </source>
</evidence>
<evidence type="ECO:0000313" key="4">
    <source>
        <dbReference type="EMBL" id="KAA6333061.1"/>
    </source>
</evidence>
<name>A0A5J4RJP2_9EUKA</name>
<evidence type="ECO:0000256" key="2">
    <source>
        <dbReference type="SAM" id="MobiDB-lite"/>
    </source>
</evidence>
<accession>A0A5J4RJP2</accession>
<organism evidence="4 5">
    <name type="scientific">Streblomastix strix</name>
    <dbReference type="NCBI Taxonomy" id="222440"/>
    <lineage>
        <taxon>Eukaryota</taxon>
        <taxon>Metamonada</taxon>
        <taxon>Preaxostyla</taxon>
        <taxon>Oxymonadida</taxon>
        <taxon>Streblomastigidae</taxon>
        <taxon>Streblomastix</taxon>
    </lineage>
</organism>
<evidence type="ECO:0000256" key="1">
    <source>
        <dbReference type="SAM" id="Coils"/>
    </source>
</evidence>
<feature type="compositionally biased region" description="Polar residues" evidence="2">
    <location>
        <begin position="157"/>
        <end position="170"/>
    </location>
</feature>
<evidence type="ECO:0000256" key="3">
    <source>
        <dbReference type="SAM" id="SignalP"/>
    </source>
</evidence>
<dbReference type="Proteomes" id="UP000324800">
    <property type="component" value="Unassembled WGS sequence"/>
</dbReference>
<keyword evidence="1" id="KW-0175">Coiled coil</keyword>
<feature type="signal peptide" evidence="3">
    <location>
        <begin position="1"/>
        <end position="32"/>
    </location>
</feature>
<dbReference type="AlphaFoldDB" id="A0A5J4RJP2"/>
<comment type="caution">
    <text evidence="4">The sequence shown here is derived from an EMBL/GenBank/DDBJ whole genome shotgun (WGS) entry which is preliminary data.</text>
</comment>
<proteinExistence type="predicted"/>
<dbReference type="EMBL" id="SNRW01042276">
    <property type="protein sequence ID" value="KAA6333061.1"/>
    <property type="molecule type" value="Genomic_DNA"/>
</dbReference>
<sequence>MITISRVNIHWIIRHWFRAWVCVGLNTKFALAAHNICFEAPDENVGMDFLKHTEIRLNENGEYELDEDEQEQEQDVDNALEIENELEEKQEQEQLDKEQEQLQEQQLLIESQIKEQGSDLSDSNNRIPIQITDNSRSDSNLDRNSSELDNKNEQQDNKNLSNNADSSEITNKVKEIVEKELQNSRISTADSSLQHK</sequence>
<feature type="compositionally biased region" description="Polar residues" evidence="2">
    <location>
        <begin position="118"/>
        <end position="127"/>
    </location>
</feature>
<feature type="coiled-coil region" evidence="1">
    <location>
        <begin position="69"/>
        <end position="115"/>
    </location>
</feature>